<dbReference type="PANTHER" id="PTHR43135">
    <property type="entry name" value="ALPHA-D-RIBOSE 1-METHYLPHOSPHONATE 5-TRIPHOSPHATE DIPHOSPHATASE"/>
    <property type="match status" value="1"/>
</dbReference>
<dbReference type="Gene3D" id="1.20.58.520">
    <property type="entry name" value="Amidohydrolase"/>
    <property type="match status" value="1"/>
</dbReference>
<dbReference type="InterPro" id="IPR006680">
    <property type="entry name" value="Amidohydro-rel"/>
</dbReference>
<dbReference type="GO" id="GO:0016810">
    <property type="term" value="F:hydrolase activity, acting on carbon-nitrogen (but not peptide) bonds"/>
    <property type="evidence" value="ECO:0007669"/>
    <property type="project" value="InterPro"/>
</dbReference>
<sequence>MRFIKTTLAATLLASVSLTGLAAAESETWTVIYGGNVVGDMVVETDDGRSFTVDYEYRNNGRGPTMLEEIRIDEDNGLPVMWKIDGNTTFGNTVKERFSVADGIVSWTDSTGSSEVTLGDLDGPTIYVAQEGSPFALWIYANALMQDEDMSMPALPGGTLRLEELQTVTVNEDDVNDKDVTAYALMGTDLDPTYFLMDDDEFFGVFTPDFLIIREGYEQNLEMLNALATDLSAQRYADIQARVAHDYGKPVRIENVHLFEPEAMALTGLMDVVVEGDTITGVYTAATEFDDDAVVIDGAGGTLMAGIWDMHGHVGQEQALLNIAAGVTAIRDMGNNNEVLADLIAKIEAGTIAGPRIVRSGFIEGKSEFNANNGILVSNQEEAVAAVDTYADMGFWQIKIYNSMNGDWVPAMVERAHERGLRVSGHVPAFSNANEMIEAGYDEMTHINQIMLGFVLEEGEDTRTLLRLTALKRLEDLDLASPEVQHTIEMMAERDVAIDPTLAIHEALLLGRNGETRIGTVDYIDHMPVGIQRSAKVAWSDIASEADNIAYRAAYDRIIGMISMMREAGIFIVFGTDMGGAFNQHREMEIYEQAGFTKGEILRRATYDMAVYMDRLDELGSIEEGKRADFFLMPGNPLEDLKAIKTISMVMSDGTVYFPTEIYEEIGIKPFTDIPAVSQP</sequence>
<evidence type="ECO:0000313" key="4">
    <source>
        <dbReference type="Proteomes" id="UP000613582"/>
    </source>
</evidence>
<dbReference type="Proteomes" id="UP000613582">
    <property type="component" value="Unassembled WGS sequence"/>
</dbReference>
<dbReference type="EMBL" id="BMGH01000001">
    <property type="protein sequence ID" value="GGD10146.1"/>
    <property type="molecule type" value="Genomic_DNA"/>
</dbReference>
<dbReference type="SUPFAM" id="SSF51556">
    <property type="entry name" value="Metallo-dependent hydrolases"/>
    <property type="match status" value="1"/>
</dbReference>
<dbReference type="SUPFAM" id="SSF51338">
    <property type="entry name" value="Composite domain of metallo-dependent hydrolases"/>
    <property type="match status" value="1"/>
</dbReference>
<feature type="signal peptide" evidence="1">
    <location>
        <begin position="1"/>
        <end position="22"/>
    </location>
</feature>
<accession>A0A8J2V5S0</accession>
<dbReference type="Pfam" id="PF01979">
    <property type="entry name" value="Amidohydro_1"/>
    <property type="match status" value="1"/>
</dbReference>
<keyword evidence="4" id="KW-1185">Reference proteome</keyword>
<dbReference type="RefSeq" id="WP_188158662.1">
    <property type="nucleotide sequence ID" value="NZ_BMGH01000001.1"/>
</dbReference>
<dbReference type="AlphaFoldDB" id="A0A8J2V5S0"/>
<feature type="domain" description="Amidohydrolase-related" evidence="2">
    <location>
        <begin position="322"/>
        <end position="656"/>
    </location>
</feature>
<gene>
    <name evidence="3" type="ORF">GCM10011342_18850</name>
</gene>
<evidence type="ECO:0000256" key="1">
    <source>
        <dbReference type="SAM" id="SignalP"/>
    </source>
</evidence>
<reference evidence="3" key="1">
    <citation type="journal article" date="2014" name="Int. J. Syst. Evol. Microbiol.">
        <title>Complete genome sequence of Corynebacterium casei LMG S-19264T (=DSM 44701T), isolated from a smear-ripened cheese.</title>
        <authorList>
            <consortium name="US DOE Joint Genome Institute (JGI-PGF)"/>
            <person name="Walter F."/>
            <person name="Albersmeier A."/>
            <person name="Kalinowski J."/>
            <person name="Ruckert C."/>
        </authorList>
    </citation>
    <scope>NUCLEOTIDE SEQUENCE</scope>
    <source>
        <strain evidence="3">CGMCC 1.12921</strain>
    </source>
</reference>
<evidence type="ECO:0000313" key="3">
    <source>
        <dbReference type="EMBL" id="GGD10146.1"/>
    </source>
</evidence>
<organism evidence="3 4">
    <name type="scientific">Aquisalinus flavus</name>
    <dbReference type="NCBI Taxonomy" id="1526572"/>
    <lineage>
        <taxon>Bacteria</taxon>
        <taxon>Pseudomonadati</taxon>
        <taxon>Pseudomonadota</taxon>
        <taxon>Alphaproteobacteria</taxon>
        <taxon>Parvularculales</taxon>
        <taxon>Parvularculaceae</taxon>
        <taxon>Aquisalinus</taxon>
    </lineage>
</organism>
<dbReference type="InterPro" id="IPR032466">
    <property type="entry name" value="Metal_Hydrolase"/>
</dbReference>
<dbReference type="InterPro" id="IPR011059">
    <property type="entry name" value="Metal-dep_hydrolase_composite"/>
</dbReference>
<proteinExistence type="predicted"/>
<dbReference type="Gene3D" id="3.30.110.90">
    <property type="entry name" value="Amidohydrolase"/>
    <property type="match status" value="1"/>
</dbReference>
<keyword evidence="1" id="KW-0732">Signal</keyword>
<comment type="caution">
    <text evidence="3">The sequence shown here is derived from an EMBL/GenBank/DDBJ whole genome shotgun (WGS) entry which is preliminary data.</text>
</comment>
<name>A0A8J2V5S0_9PROT</name>
<evidence type="ECO:0000259" key="2">
    <source>
        <dbReference type="Pfam" id="PF01979"/>
    </source>
</evidence>
<dbReference type="PANTHER" id="PTHR43135:SF3">
    <property type="entry name" value="ALPHA-D-RIBOSE 1-METHYLPHOSPHONATE 5-TRIPHOSPHATE DIPHOSPHATASE"/>
    <property type="match status" value="1"/>
</dbReference>
<feature type="chain" id="PRO_5035176738" description="Amidohydrolase-related domain-containing protein" evidence="1">
    <location>
        <begin position="23"/>
        <end position="680"/>
    </location>
</feature>
<dbReference type="Gene3D" id="2.30.40.10">
    <property type="entry name" value="Urease, subunit C, domain 1"/>
    <property type="match status" value="1"/>
</dbReference>
<dbReference type="InterPro" id="IPR051781">
    <property type="entry name" value="Metallo-dep_Hydrolase"/>
</dbReference>
<protein>
    <recommendedName>
        <fullName evidence="2">Amidohydrolase-related domain-containing protein</fullName>
    </recommendedName>
</protein>
<reference evidence="3" key="2">
    <citation type="submission" date="2020-09" db="EMBL/GenBank/DDBJ databases">
        <authorList>
            <person name="Sun Q."/>
            <person name="Zhou Y."/>
        </authorList>
    </citation>
    <scope>NUCLEOTIDE SEQUENCE</scope>
    <source>
        <strain evidence="3">CGMCC 1.12921</strain>
    </source>
</reference>
<dbReference type="Gene3D" id="3.40.50.10910">
    <property type="entry name" value="Amidohydrolase"/>
    <property type="match status" value="1"/>
</dbReference>